<evidence type="ECO:0000256" key="4">
    <source>
        <dbReference type="ARBA" id="ARBA00023136"/>
    </source>
</evidence>
<dbReference type="GO" id="GO:0016020">
    <property type="term" value="C:membrane"/>
    <property type="evidence" value="ECO:0007669"/>
    <property type="project" value="UniProtKB-SubCell"/>
</dbReference>
<dbReference type="EMBL" id="AUZY01012121">
    <property type="protein sequence ID" value="EQD31457.1"/>
    <property type="molecule type" value="Genomic_DNA"/>
</dbReference>
<reference evidence="6" key="2">
    <citation type="journal article" date="2014" name="ISME J.">
        <title>Microbial stratification in low pH oxic and suboxic macroscopic growths along an acid mine drainage.</title>
        <authorList>
            <person name="Mendez-Garcia C."/>
            <person name="Mesa V."/>
            <person name="Sprenger R.R."/>
            <person name="Richter M."/>
            <person name="Diez M.S."/>
            <person name="Solano J."/>
            <person name="Bargiela R."/>
            <person name="Golyshina O.V."/>
            <person name="Manteca A."/>
            <person name="Ramos J.L."/>
            <person name="Gallego J.R."/>
            <person name="Llorente I."/>
            <person name="Martins Dos Santos V.A."/>
            <person name="Jensen O.N."/>
            <person name="Pelaez A.I."/>
            <person name="Sanchez J."/>
            <person name="Ferrer M."/>
        </authorList>
    </citation>
    <scope>NUCLEOTIDE SEQUENCE</scope>
</reference>
<dbReference type="PANTHER" id="PTHR42829:SF2">
    <property type="entry name" value="NADH-UBIQUINONE OXIDOREDUCTASE CHAIN 5"/>
    <property type="match status" value="1"/>
</dbReference>
<dbReference type="GO" id="GO:0008137">
    <property type="term" value="F:NADH dehydrogenase (ubiquinone) activity"/>
    <property type="evidence" value="ECO:0007669"/>
    <property type="project" value="InterPro"/>
</dbReference>
<dbReference type="InterPro" id="IPR003945">
    <property type="entry name" value="NU5C-like"/>
</dbReference>
<keyword evidence="2 5" id="KW-0812">Transmembrane</keyword>
<feature type="transmembrane region" description="Helical" evidence="5">
    <location>
        <begin position="19"/>
        <end position="40"/>
    </location>
</feature>
<evidence type="ECO:0000256" key="5">
    <source>
        <dbReference type="SAM" id="Phobius"/>
    </source>
</evidence>
<sequence length="55" mass="6213">IHIYSIGYMAHEHKPVARFFSYLSLFSFAMLMLVTANNLLQCFLAGRGSASRAIF</sequence>
<organism evidence="6">
    <name type="scientific">mine drainage metagenome</name>
    <dbReference type="NCBI Taxonomy" id="410659"/>
    <lineage>
        <taxon>unclassified sequences</taxon>
        <taxon>metagenomes</taxon>
        <taxon>ecological metagenomes</taxon>
    </lineage>
</organism>
<evidence type="ECO:0000256" key="1">
    <source>
        <dbReference type="ARBA" id="ARBA00004141"/>
    </source>
</evidence>
<dbReference type="GO" id="GO:0042773">
    <property type="term" value="P:ATP synthesis coupled electron transport"/>
    <property type="evidence" value="ECO:0007669"/>
    <property type="project" value="InterPro"/>
</dbReference>
<dbReference type="GO" id="GO:0003954">
    <property type="term" value="F:NADH dehydrogenase activity"/>
    <property type="evidence" value="ECO:0007669"/>
    <property type="project" value="TreeGrafter"/>
</dbReference>
<dbReference type="GO" id="GO:0015990">
    <property type="term" value="P:electron transport coupled proton transport"/>
    <property type="evidence" value="ECO:0007669"/>
    <property type="project" value="TreeGrafter"/>
</dbReference>
<comment type="subcellular location">
    <subcellularLocation>
        <location evidence="1">Membrane</location>
        <topology evidence="1">Multi-pass membrane protein</topology>
    </subcellularLocation>
</comment>
<dbReference type="PANTHER" id="PTHR42829">
    <property type="entry name" value="NADH-UBIQUINONE OXIDOREDUCTASE CHAIN 5"/>
    <property type="match status" value="1"/>
</dbReference>
<evidence type="ECO:0000313" key="6">
    <source>
        <dbReference type="EMBL" id="EQD31457.1"/>
    </source>
</evidence>
<feature type="non-terminal residue" evidence="6">
    <location>
        <position position="1"/>
    </location>
</feature>
<protein>
    <submittedName>
        <fullName evidence="6">NADH dehydrogenase I, L subunit</fullName>
    </submittedName>
</protein>
<keyword evidence="3 5" id="KW-1133">Transmembrane helix</keyword>
<proteinExistence type="predicted"/>
<accession>T0YHX6</accession>
<keyword evidence="4 5" id="KW-0472">Membrane</keyword>
<gene>
    <name evidence="6" type="ORF">B1B_18126</name>
</gene>
<dbReference type="AlphaFoldDB" id="T0YHX6"/>
<evidence type="ECO:0000256" key="2">
    <source>
        <dbReference type="ARBA" id="ARBA00022692"/>
    </source>
</evidence>
<reference evidence="6" key="1">
    <citation type="submission" date="2013-08" db="EMBL/GenBank/DDBJ databases">
        <authorList>
            <person name="Mendez C."/>
            <person name="Richter M."/>
            <person name="Ferrer M."/>
            <person name="Sanchez J."/>
        </authorList>
    </citation>
    <scope>NUCLEOTIDE SEQUENCE</scope>
</reference>
<name>T0YHX6_9ZZZZ</name>
<comment type="caution">
    <text evidence="6">The sequence shown here is derived from an EMBL/GenBank/DDBJ whole genome shotgun (WGS) entry which is preliminary data.</text>
</comment>
<evidence type="ECO:0000256" key="3">
    <source>
        <dbReference type="ARBA" id="ARBA00022989"/>
    </source>
</evidence>